<dbReference type="AlphaFoldDB" id="A0A6S6STI6"/>
<accession>A0A6S6STI6</accession>
<proteinExistence type="predicted"/>
<protein>
    <submittedName>
        <fullName evidence="1">Uncharacterized protein</fullName>
    </submittedName>
</protein>
<sequence>MSNEQSLADQLGWCISTKDFLNELNTEIRYVSNNYESTVEYLQQGGYMKEFLTDIQYMQQEFDESVGDLVYYVESEHLDYIDKKSHEVQGMLEEAMRLQNK</sequence>
<evidence type="ECO:0000313" key="1">
    <source>
        <dbReference type="EMBL" id="CAA6805890.1"/>
    </source>
</evidence>
<gene>
    <name evidence="1" type="ORF">HELGO_WM32464</name>
</gene>
<name>A0A6S6STI6_9BACT</name>
<organism evidence="1">
    <name type="scientific">uncultured Sulfurovum sp</name>
    <dbReference type="NCBI Taxonomy" id="269237"/>
    <lineage>
        <taxon>Bacteria</taxon>
        <taxon>Pseudomonadati</taxon>
        <taxon>Campylobacterota</taxon>
        <taxon>Epsilonproteobacteria</taxon>
        <taxon>Campylobacterales</taxon>
        <taxon>Sulfurovaceae</taxon>
        <taxon>Sulfurovum</taxon>
        <taxon>environmental samples</taxon>
    </lineage>
</organism>
<dbReference type="EMBL" id="CACVAZ010000027">
    <property type="protein sequence ID" value="CAA6805890.1"/>
    <property type="molecule type" value="Genomic_DNA"/>
</dbReference>
<reference evidence="1" key="1">
    <citation type="submission" date="2020-01" db="EMBL/GenBank/DDBJ databases">
        <authorList>
            <person name="Meier V. D."/>
            <person name="Meier V D."/>
        </authorList>
    </citation>
    <scope>NUCLEOTIDE SEQUENCE</scope>
    <source>
        <strain evidence="1">HLG_WM_MAG_02</strain>
    </source>
</reference>